<dbReference type="InterPro" id="IPR004176">
    <property type="entry name" value="Clp_R_N"/>
</dbReference>
<evidence type="ECO:0000259" key="1">
    <source>
        <dbReference type="Pfam" id="PF02861"/>
    </source>
</evidence>
<dbReference type="InterPro" id="IPR023393">
    <property type="entry name" value="START-like_dom_sf"/>
</dbReference>
<dbReference type="SUPFAM" id="SSF55961">
    <property type="entry name" value="Bet v1-like"/>
    <property type="match status" value="1"/>
</dbReference>
<dbReference type="Pfam" id="PF10604">
    <property type="entry name" value="Polyketide_cyc2"/>
    <property type="match status" value="1"/>
</dbReference>
<proteinExistence type="predicted"/>
<dbReference type="Pfam" id="PF02861">
    <property type="entry name" value="Clp_N"/>
    <property type="match status" value="1"/>
</dbReference>
<dbReference type="Gene3D" id="1.10.1780.10">
    <property type="entry name" value="Clp, N-terminal domain"/>
    <property type="match status" value="1"/>
</dbReference>
<accession>A0A542Y562</accession>
<name>A0A542Y562_9MICO</name>
<protein>
    <submittedName>
        <fullName evidence="2">ClpA/ClpB-like protein</fullName>
    </submittedName>
</protein>
<keyword evidence="3" id="KW-1185">Reference proteome</keyword>
<comment type="caution">
    <text evidence="2">The sequence shown here is derived from an EMBL/GenBank/DDBJ whole genome shotgun (WGS) entry which is preliminary data.</text>
</comment>
<gene>
    <name evidence="2" type="ORF">FB468_1221</name>
</gene>
<dbReference type="RefSeq" id="WP_141886557.1">
    <property type="nucleotide sequence ID" value="NZ_BAAAUY010000010.1"/>
</dbReference>
<organism evidence="2 3">
    <name type="scientific">Leucobacter komagatae</name>
    <dbReference type="NCBI Taxonomy" id="55969"/>
    <lineage>
        <taxon>Bacteria</taxon>
        <taxon>Bacillati</taxon>
        <taxon>Actinomycetota</taxon>
        <taxon>Actinomycetes</taxon>
        <taxon>Micrococcales</taxon>
        <taxon>Microbacteriaceae</taxon>
        <taxon>Leucobacter</taxon>
    </lineage>
</organism>
<dbReference type="InterPro" id="IPR019587">
    <property type="entry name" value="Polyketide_cyclase/dehydratase"/>
</dbReference>
<dbReference type="AlphaFoldDB" id="A0A542Y562"/>
<dbReference type="OrthoDB" id="3428089at2"/>
<reference evidence="2 3" key="1">
    <citation type="submission" date="2019-06" db="EMBL/GenBank/DDBJ databases">
        <title>Sequencing the genomes of 1000 actinobacteria strains.</title>
        <authorList>
            <person name="Klenk H.-P."/>
        </authorList>
    </citation>
    <scope>NUCLEOTIDE SEQUENCE [LARGE SCALE GENOMIC DNA]</scope>
    <source>
        <strain evidence="2 3">DSM 8803</strain>
    </source>
</reference>
<evidence type="ECO:0000313" key="3">
    <source>
        <dbReference type="Proteomes" id="UP000319094"/>
    </source>
</evidence>
<dbReference type="EMBL" id="VFON01000001">
    <property type="protein sequence ID" value="TQL43205.1"/>
    <property type="molecule type" value="Genomic_DNA"/>
</dbReference>
<dbReference type="InterPro" id="IPR036628">
    <property type="entry name" value="Clp_N_dom_sf"/>
</dbReference>
<evidence type="ECO:0000313" key="2">
    <source>
        <dbReference type="EMBL" id="TQL43205.1"/>
    </source>
</evidence>
<feature type="domain" description="Clp R" evidence="1">
    <location>
        <begin position="18"/>
        <end position="111"/>
    </location>
</feature>
<sequence>MGKFSRSAATSYDLSLAAMEEASRDGLREADLAHLLMALSISEQVGGQVLRASGVTLQRVRQAVAEEREVQLRALGVDRAQVAPGPIVFHQTGGYEWSRRAQRVLTRANARGRDGTASAVLRELLEEPSGAIVSLLGGVGVARGELVAELDAVERLTVSGAGGGVPSGGGVLQRSDVTFVPAAVGDVWALLADPARMPEWDILLGEVAVPDESRGRVPRPGDTWEGLAKSEAPDGTPLKIRPALRRTVVELLAFRHEELISWRMSTPDEPRANARRVTVGLEPAAGGTRLNISFAWETTARGPASLVRRVRRLLMTPAMRFAVWMQLSQIGSGISRVFRSGGEAAVGR</sequence>
<dbReference type="Gene3D" id="3.30.530.20">
    <property type="match status" value="1"/>
</dbReference>
<dbReference type="Proteomes" id="UP000319094">
    <property type="component" value="Unassembled WGS sequence"/>
</dbReference>